<keyword evidence="5 7" id="KW-0472">Membrane</keyword>
<evidence type="ECO:0000256" key="4">
    <source>
        <dbReference type="ARBA" id="ARBA00022989"/>
    </source>
</evidence>
<keyword evidence="3 7" id="KW-0812">Transmembrane</keyword>
<keyword evidence="4 7" id="KW-1133">Transmembrane helix</keyword>
<evidence type="ECO:0000256" key="3">
    <source>
        <dbReference type="ARBA" id="ARBA00022692"/>
    </source>
</evidence>
<comment type="similarity">
    <text evidence="2">Belongs to the oxidase-dependent Fe transporter (OFeT) (TC 9.A.10.1) family.</text>
</comment>
<proteinExistence type="inferred from homology"/>
<feature type="transmembrane region" description="Helical" evidence="7">
    <location>
        <begin position="6"/>
        <end position="27"/>
    </location>
</feature>
<sequence length="302" mass="31882">MLYANLLIGLREGLEATMVVTILAAYLTKTGRKSERPALFGGVAVALIFTVIAFAILHFGTKTLTTTGQELVGGIASLVTVAMITWMLLWMSKAGKNIAAELTGKMQSAIGPKAVFFVAFLAVGREGIETILLVFDTVTSDNATPFIGLAIGLAIAVAIGVLMYLGAIRVNISALFTILGVLLVIVAAGILRYAVTDLQEANVLPGLYTFAFNISHVLVPGTWLATALEGMFNIVPAPTLLSFIAWAIYLVVVMYLFLRPSRQPSRPTTEAASSEAISSSTDATSSPSQPISSPQEAVNNNA</sequence>
<dbReference type="AlphaFoldDB" id="A0A7G7YP13"/>
<dbReference type="PANTHER" id="PTHR31632">
    <property type="entry name" value="IRON TRANSPORTER FTH1"/>
    <property type="match status" value="1"/>
</dbReference>
<dbReference type="GO" id="GO:0015093">
    <property type="term" value="F:ferrous iron transmembrane transporter activity"/>
    <property type="evidence" value="ECO:0007669"/>
    <property type="project" value="TreeGrafter"/>
</dbReference>
<protein>
    <submittedName>
        <fullName evidence="8">Iron transporter</fullName>
    </submittedName>
</protein>
<dbReference type="NCBIfam" id="NF041756">
    <property type="entry name" value="EfeU"/>
    <property type="match status" value="1"/>
</dbReference>
<evidence type="ECO:0000256" key="5">
    <source>
        <dbReference type="ARBA" id="ARBA00023136"/>
    </source>
</evidence>
<feature type="region of interest" description="Disordered" evidence="6">
    <location>
        <begin position="263"/>
        <end position="302"/>
    </location>
</feature>
<dbReference type="PANTHER" id="PTHR31632:SF2">
    <property type="entry name" value="PLASMA MEMBRANE IRON PERMEASE"/>
    <property type="match status" value="1"/>
</dbReference>
<dbReference type="KEGG" id="cans:GP473_05775"/>
<dbReference type="InterPro" id="IPR004923">
    <property type="entry name" value="FTR1/Fip1/EfeU"/>
</dbReference>
<evidence type="ECO:0000256" key="7">
    <source>
        <dbReference type="SAM" id="Phobius"/>
    </source>
</evidence>
<name>A0A7G7YP13_9CORY</name>
<evidence type="ECO:0000313" key="9">
    <source>
        <dbReference type="Proteomes" id="UP000515275"/>
    </source>
</evidence>
<feature type="transmembrane region" description="Helical" evidence="7">
    <location>
        <begin position="174"/>
        <end position="195"/>
    </location>
</feature>
<reference evidence="8 9" key="1">
    <citation type="submission" date="2019-12" db="EMBL/GenBank/DDBJ databases">
        <title>Corynebacterium sp. nov., isolated from feces of the Anser Albifrons in China.</title>
        <authorList>
            <person name="Liu Q."/>
        </authorList>
    </citation>
    <scope>NUCLEOTIDE SEQUENCE [LARGE SCALE GENOMIC DNA]</scope>
    <source>
        <strain evidence="8 9">23H37-10</strain>
    </source>
</reference>
<dbReference type="RefSeq" id="WP_186276683.1">
    <property type="nucleotide sequence ID" value="NZ_CP046883.1"/>
</dbReference>
<feature type="transmembrane region" description="Helical" evidence="7">
    <location>
        <begin position="39"/>
        <end position="59"/>
    </location>
</feature>
<evidence type="ECO:0000256" key="1">
    <source>
        <dbReference type="ARBA" id="ARBA00004141"/>
    </source>
</evidence>
<keyword evidence="9" id="KW-1185">Reference proteome</keyword>
<dbReference type="Proteomes" id="UP000515275">
    <property type="component" value="Chromosome"/>
</dbReference>
<dbReference type="GO" id="GO:0033573">
    <property type="term" value="C:high-affinity iron permease complex"/>
    <property type="evidence" value="ECO:0007669"/>
    <property type="project" value="InterPro"/>
</dbReference>
<gene>
    <name evidence="8" type="ORF">GP473_05775</name>
</gene>
<evidence type="ECO:0000256" key="2">
    <source>
        <dbReference type="ARBA" id="ARBA00008333"/>
    </source>
</evidence>
<feature type="transmembrane region" description="Helical" evidence="7">
    <location>
        <begin position="71"/>
        <end position="90"/>
    </location>
</feature>
<accession>A0A7G7YP13</accession>
<dbReference type="Pfam" id="PF03239">
    <property type="entry name" value="FTR1"/>
    <property type="match status" value="1"/>
</dbReference>
<feature type="transmembrane region" description="Helical" evidence="7">
    <location>
        <begin position="207"/>
        <end position="228"/>
    </location>
</feature>
<feature type="transmembrane region" description="Helical" evidence="7">
    <location>
        <begin position="147"/>
        <end position="167"/>
    </location>
</feature>
<feature type="compositionally biased region" description="Low complexity" evidence="6">
    <location>
        <begin position="267"/>
        <end position="295"/>
    </location>
</feature>
<feature type="transmembrane region" description="Helical" evidence="7">
    <location>
        <begin position="240"/>
        <end position="258"/>
    </location>
</feature>
<comment type="subcellular location">
    <subcellularLocation>
        <location evidence="1">Membrane</location>
        <topology evidence="1">Multi-pass membrane protein</topology>
    </subcellularLocation>
</comment>
<evidence type="ECO:0000256" key="6">
    <source>
        <dbReference type="SAM" id="MobiDB-lite"/>
    </source>
</evidence>
<organism evidence="8 9">
    <name type="scientific">Corynebacterium anserum</name>
    <dbReference type="NCBI Taxonomy" id="2684406"/>
    <lineage>
        <taxon>Bacteria</taxon>
        <taxon>Bacillati</taxon>
        <taxon>Actinomycetota</taxon>
        <taxon>Actinomycetes</taxon>
        <taxon>Mycobacteriales</taxon>
        <taxon>Corynebacteriaceae</taxon>
        <taxon>Corynebacterium</taxon>
    </lineage>
</organism>
<dbReference type="EMBL" id="CP046883">
    <property type="protein sequence ID" value="QNH96233.1"/>
    <property type="molecule type" value="Genomic_DNA"/>
</dbReference>
<evidence type="ECO:0000313" key="8">
    <source>
        <dbReference type="EMBL" id="QNH96233.1"/>
    </source>
</evidence>